<proteinExistence type="inferred from homology"/>
<dbReference type="PANTHER" id="PTHR10585">
    <property type="entry name" value="ER LUMEN PROTEIN RETAINING RECEPTOR"/>
    <property type="match status" value="1"/>
</dbReference>
<keyword evidence="10" id="KW-0675">Receptor</keyword>
<evidence type="ECO:0000256" key="12">
    <source>
        <dbReference type="SAM" id="Phobius"/>
    </source>
</evidence>
<keyword evidence="14" id="KW-1185">Reference proteome</keyword>
<keyword evidence="7" id="KW-0653">Protein transport</keyword>
<dbReference type="InterPro" id="IPR000133">
    <property type="entry name" value="ER_ret_rcpt"/>
</dbReference>
<evidence type="ECO:0000256" key="10">
    <source>
        <dbReference type="ARBA" id="ARBA00023170"/>
    </source>
</evidence>
<evidence type="ECO:0000256" key="9">
    <source>
        <dbReference type="ARBA" id="ARBA00023136"/>
    </source>
</evidence>
<keyword evidence="8 12" id="KW-1133">Transmembrane helix</keyword>
<comment type="caution">
    <text evidence="13">The sequence shown here is derived from an EMBL/GenBank/DDBJ whole genome shotgun (WGS) entry which is preliminary data.</text>
</comment>
<gene>
    <name evidence="13" type="ORF">MKZ38_008671</name>
</gene>
<dbReference type="GO" id="GO:0006621">
    <property type="term" value="P:protein retention in ER lumen"/>
    <property type="evidence" value="ECO:0007669"/>
    <property type="project" value="InterPro"/>
</dbReference>
<evidence type="ECO:0000256" key="2">
    <source>
        <dbReference type="ARBA" id="ARBA00010120"/>
    </source>
</evidence>
<dbReference type="GO" id="GO:0046923">
    <property type="term" value="F:ER retention sequence binding"/>
    <property type="evidence" value="ECO:0007669"/>
    <property type="project" value="InterPro"/>
</dbReference>
<evidence type="ECO:0000256" key="3">
    <source>
        <dbReference type="ARBA" id="ARBA00022448"/>
    </source>
</evidence>
<dbReference type="AlphaFoldDB" id="A0AAD5WNI5"/>
<evidence type="ECO:0000256" key="8">
    <source>
        <dbReference type="ARBA" id="ARBA00022989"/>
    </source>
</evidence>
<comment type="similarity">
    <text evidence="2">Belongs to the ERD2 family.</text>
</comment>
<evidence type="ECO:0000313" key="13">
    <source>
        <dbReference type="EMBL" id="KAJ2893463.1"/>
    </source>
</evidence>
<dbReference type="EMBL" id="JAKWBI020000603">
    <property type="protein sequence ID" value="KAJ2893463.1"/>
    <property type="molecule type" value="Genomic_DNA"/>
</dbReference>
<evidence type="ECO:0000256" key="1">
    <source>
        <dbReference type="ARBA" id="ARBA00004477"/>
    </source>
</evidence>
<evidence type="ECO:0000256" key="11">
    <source>
        <dbReference type="SAM" id="MobiDB-lite"/>
    </source>
</evidence>
<dbReference type="Pfam" id="PF00810">
    <property type="entry name" value="ER_lumen_recept"/>
    <property type="match status" value="1"/>
</dbReference>
<feature type="transmembrane region" description="Helical" evidence="12">
    <location>
        <begin position="33"/>
        <end position="51"/>
    </location>
</feature>
<organism evidence="13 14">
    <name type="scientific">Zalerion maritima</name>
    <dbReference type="NCBI Taxonomy" id="339359"/>
    <lineage>
        <taxon>Eukaryota</taxon>
        <taxon>Fungi</taxon>
        <taxon>Dikarya</taxon>
        <taxon>Ascomycota</taxon>
        <taxon>Pezizomycotina</taxon>
        <taxon>Sordariomycetes</taxon>
        <taxon>Lulworthiomycetidae</taxon>
        <taxon>Lulworthiales</taxon>
        <taxon>Lulworthiaceae</taxon>
        <taxon>Zalerion</taxon>
    </lineage>
</organism>
<dbReference type="PRINTS" id="PR00660">
    <property type="entry name" value="ERLUMENR"/>
</dbReference>
<evidence type="ECO:0000256" key="6">
    <source>
        <dbReference type="ARBA" id="ARBA00022892"/>
    </source>
</evidence>
<sequence length="357" mass="40375">MSWNVFRWAGDISHCLSKLIITYAIHRNRSAEGVSWITQVLYALVFLSRYTDIFQEHIAWNRVLKWFYILSSIYIVFIMRFWFPRTREREIAWKLGGIILVGSLLLSPLTLLVLPHHIQKGFGTWLWDFSEILESVCVLPQLLLLRQTTVPTVIDSFYLVTLGSYRALYVLNWVVRYADSEDRGPEVVSVIFGIIQTALYIDFGWVYWTRQRVKLRNGGIVDADDLQRGWLVNRVLGRHPEPTGDDEESAPALGGNRGDRTTNNKWGARGISVSADDGVLQGEHEDQEEGLMAGPVDPDARMQDPDELARALNETSSEDDSDDDDDSDSDDSGDSDDSKAKKKTTAGVDAGTSAWRS</sequence>
<dbReference type="GO" id="GO:0005789">
    <property type="term" value="C:endoplasmic reticulum membrane"/>
    <property type="evidence" value="ECO:0007669"/>
    <property type="project" value="UniProtKB-SubCell"/>
</dbReference>
<feature type="region of interest" description="Disordered" evidence="11">
    <location>
        <begin position="237"/>
        <end position="270"/>
    </location>
</feature>
<feature type="transmembrane region" description="Helical" evidence="12">
    <location>
        <begin position="95"/>
        <end position="118"/>
    </location>
</feature>
<evidence type="ECO:0000256" key="4">
    <source>
        <dbReference type="ARBA" id="ARBA00022692"/>
    </source>
</evidence>
<feature type="compositionally biased region" description="Basic and acidic residues" evidence="11">
    <location>
        <begin position="298"/>
        <end position="309"/>
    </location>
</feature>
<feature type="transmembrane region" description="Helical" evidence="12">
    <location>
        <begin position="157"/>
        <end position="175"/>
    </location>
</feature>
<comment type="subcellular location">
    <subcellularLocation>
        <location evidence="1">Endoplasmic reticulum membrane</location>
        <topology evidence="1">Multi-pass membrane protein</topology>
    </subcellularLocation>
</comment>
<name>A0AAD5WNI5_9PEZI</name>
<keyword evidence="4 12" id="KW-0812">Transmembrane</keyword>
<dbReference type="Proteomes" id="UP001201980">
    <property type="component" value="Unassembled WGS sequence"/>
</dbReference>
<dbReference type="GO" id="GO:0015031">
    <property type="term" value="P:protein transport"/>
    <property type="evidence" value="ECO:0007669"/>
    <property type="project" value="UniProtKB-KW"/>
</dbReference>
<keyword evidence="6" id="KW-0931">ER-Golgi transport</keyword>
<evidence type="ECO:0000256" key="7">
    <source>
        <dbReference type="ARBA" id="ARBA00022927"/>
    </source>
</evidence>
<keyword evidence="3" id="KW-0813">Transport</keyword>
<dbReference type="GO" id="GO:0016192">
    <property type="term" value="P:vesicle-mediated transport"/>
    <property type="evidence" value="ECO:0007669"/>
    <property type="project" value="UniProtKB-KW"/>
</dbReference>
<feature type="transmembrane region" description="Helical" evidence="12">
    <location>
        <begin position="187"/>
        <end position="208"/>
    </location>
</feature>
<feature type="region of interest" description="Disordered" evidence="11">
    <location>
        <begin position="284"/>
        <end position="357"/>
    </location>
</feature>
<feature type="transmembrane region" description="Helical" evidence="12">
    <location>
        <begin position="63"/>
        <end position="83"/>
    </location>
</feature>
<evidence type="ECO:0000313" key="14">
    <source>
        <dbReference type="Proteomes" id="UP001201980"/>
    </source>
</evidence>
<keyword evidence="9 12" id="KW-0472">Membrane</keyword>
<evidence type="ECO:0000256" key="5">
    <source>
        <dbReference type="ARBA" id="ARBA00022824"/>
    </source>
</evidence>
<protein>
    <submittedName>
        <fullName evidence="13">Uncharacterized protein</fullName>
    </submittedName>
</protein>
<reference evidence="13" key="1">
    <citation type="submission" date="2022-07" db="EMBL/GenBank/DDBJ databases">
        <title>Draft genome sequence of Zalerion maritima ATCC 34329, a (micro)plastics degrading marine fungus.</title>
        <authorList>
            <person name="Paco A."/>
            <person name="Goncalves M.F.M."/>
            <person name="Rocha-Santos T.A.P."/>
            <person name="Alves A."/>
        </authorList>
    </citation>
    <scope>NUCLEOTIDE SEQUENCE</scope>
    <source>
        <strain evidence="13">ATCC 34329</strain>
    </source>
</reference>
<accession>A0AAD5WNI5</accession>
<keyword evidence="5" id="KW-0256">Endoplasmic reticulum</keyword>
<feature type="compositionally biased region" description="Acidic residues" evidence="11">
    <location>
        <begin position="316"/>
        <end position="335"/>
    </location>
</feature>